<proteinExistence type="predicted"/>
<feature type="compositionally biased region" description="Polar residues" evidence="1">
    <location>
        <begin position="16"/>
        <end position="27"/>
    </location>
</feature>
<name>S4PZ03_9NEOP</name>
<feature type="region of interest" description="Disordered" evidence="1">
    <location>
        <begin position="1"/>
        <end position="71"/>
    </location>
</feature>
<reference evidence="2" key="1">
    <citation type="journal article" date="2013" name="BMC Genomics">
        <title>Unscrambling butterfly oogenesis.</title>
        <authorList>
            <person name="Carter J.M."/>
            <person name="Baker S.C."/>
            <person name="Pink R."/>
            <person name="Carter D.R."/>
            <person name="Collins A."/>
            <person name="Tomlin J."/>
            <person name="Gibbs M."/>
            <person name="Breuker C.J."/>
        </authorList>
    </citation>
    <scope>NUCLEOTIDE SEQUENCE</scope>
    <source>
        <tissue evidence="2">Ovary</tissue>
    </source>
</reference>
<sequence>MYARSESLDPQWAGSRAQTLKRQSSVACTCGHDKKTRGKSAGAEAAPRPRSRSHGDENNQGHVLDKYETLV</sequence>
<protein>
    <submittedName>
        <fullName evidence="2">Uncharacterized protein</fullName>
    </submittedName>
</protein>
<accession>S4PZ03</accession>
<dbReference type="AlphaFoldDB" id="S4PZ03"/>
<feature type="compositionally biased region" description="Basic and acidic residues" evidence="1">
    <location>
        <begin position="53"/>
        <end position="71"/>
    </location>
</feature>
<dbReference type="EMBL" id="GAIX01002388">
    <property type="protein sequence ID" value="JAA90172.1"/>
    <property type="molecule type" value="Transcribed_RNA"/>
</dbReference>
<organism evidence="2">
    <name type="scientific">Pararge aegeria</name>
    <name type="common">speckled wood butterfly</name>
    <dbReference type="NCBI Taxonomy" id="116150"/>
    <lineage>
        <taxon>Eukaryota</taxon>
        <taxon>Metazoa</taxon>
        <taxon>Ecdysozoa</taxon>
        <taxon>Arthropoda</taxon>
        <taxon>Hexapoda</taxon>
        <taxon>Insecta</taxon>
        <taxon>Pterygota</taxon>
        <taxon>Neoptera</taxon>
        <taxon>Endopterygota</taxon>
        <taxon>Lepidoptera</taxon>
        <taxon>Glossata</taxon>
        <taxon>Ditrysia</taxon>
        <taxon>Papilionoidea</taxon>
        <taxon>Nymphalidae</taxon>
        <taxon>Satyrinae</taxon>
        <taxon>Satyrini</taxon>
        <taxon>Parargina</taxon>
        <taxon>Pararge</taxon>
    </lineage>
</organism>
<reference evidence="2" key="2">
    <citation type="submission" date="2013-05" db="EMBL/GenBank/DDBJ databases">
        <authorList>
            <person name="Carter J.-M."/>
            <person name="Baker S.C."/>
            <person name="Pink R."/>
            <person name="Carter D.R.F."/>
            <person name="Collins A."/>
            <person name="Tomlin J."/>
            <person name="Gibbs M."/>
            <person name="Breuker C.J."/>
        </authorList>
    </citation>
    <scope>NUCLEOTIDE SEQUENCE</scope>
    <source>
        <tissue evidence="2">Ovary</tissue>
    </source>
</reference>
<evidence type="ECO:0000313" key="2">
    <source>
        <dbReference type="EMBL" id="JAA90172.1"/>
    </source>
</evidence>
<evidence type="ECO:0000256" key="1">
    <source>
        <dbReference type="SAM" id="MobiDB-lite"/>
    </source>
</evidence>